<feature type="compositionally biased region" description="Basic and acidic residues" evidence="15">
    <location>
        <begin position="267"/>
        <end position="280"/>
    </location>
</feature>
<evidence type="ECO:0000259" key="16">
    <source>
        <dbReference type="Pfam" id="PF08704"/>
    </source>
</evidence>
<reference evidence="19" key="2">
    <citation type="submission" date="2025-05" db="UniProtKB">
        <authorList>
            <consortium name="RefSeq"/>
        </authorList>
    </citation>
    <scope>IDENTIFICATION</scope>
    <source>
        <strain evidence="19">Aabys</strain>
        <tissue evidence="19">Whole body</tissue>
    </source>
</reference>
<organism evidence="17">
    <name type="scientific">Musca domestica</name>
    <name type="common">House fly</name>
    <dbReference type="NCBI Taxonomy" id="7370"/>
    <lineage>
        <taxon>Eukaryota</taxon>
        <taxon>Metazoa</taxon>
        <taxon>Ecdysozoa</taxon>
        <taxon>Arthropoda</taxon>
        <taxon>Hexapoda</taxon>
        <taxon>Insecta</taxon>
        <taxon>Pterygota</taxon>
        <taxon>Neoptera</taxon>
        <taxon>Endopterygota</taxon>
        <taxon>Diptera</taxon>
        <taxon>Brachycera</taxon>
        <taxon>Muscomorpha</taxon>
        <taxon>Muscoidea</taxon>
        <taxon>Muscidae</taxon>
        <taxon>Musca</taxon>
    </lineage>
</organism>
<dbReference type="GO" id="GO:0005634">
    <property type="term" value="C:nucleus"/>
    <property type="evidence" value="ECO:0007669"/>
    <property type="project" value="UniProtKB-SubCell"/>
</dbReference>
<evidence type="ECO:0000256" key="12">
    <source>
        <dbReference type="ARBA" id="ARBA00072477"/>
    </source>
</evidence>
<dbReference type="AlphaFoldDB" id="A0A1I8MBH5"/>
<dbReference type="RefSeq" id="XP_058986501.1">
    <property type="nucleotide sequence ID" value="XM_059130518.1"/>
</dbReference>
<dbReference type="GO" id="GO:0030488">
    <property type="term" value="P:tRNA methylation"/>
    <property type="evidence" value="ECO:0007669"/>
    <property type="project" value="InterPro"/>
</dbReference>
<keyword evidence="18" id="KW-1185">Reference proteome</keyword>
<evidence type="ECO:0000256" key="1">
    <source>
        <dbReference type="ARBA" id="ARBA00004123"/>
    </source>
</evidence>
<evidence type="ECO:0000256" key="13">
    <source>
        <dbReference type="PIRNR" id="PIRNR017269"/>
    </source>
</evidence>
<dbReference type="InterPro" id="IPR014816">
    <property type="entry name" value="tRNA_MeTrfase_Gcd14"/>
</dbReference>
<keyword evidence="8 13" id="KW-0539">Nucleus</keyword>
<keyword evidence="3 13" id="KW-0489">Methyltransferase</keyword>
<dbReference type="STRING" id="7370.A0A1I8MBH5"/>
<evidence type="ECO:0000313" key="19">
    <source>
        <dbReference type="RefSeq" id="XP_058986501.1"/>
    </source>
</evidence>
<comment type="similarity">
    <text evidence="13">Belongs to the class I-like SAM-binding methyltransferase superfamily. TRM61 family.</text>
</comment>
<evidence type="ECO:0000256" key="3">
    <source>
        <dbReference type="ARBA" id="ARBA00022603"/>
    </source>
</evidence>
<keyword evidence="7" id="KW-0007">Acetylation</keyword>
<accession>A0A1I8MBH5</accession>
<evidence type="ECO:0000256" key="9">
    <source>
        <dbReference type="ARBA" id="ARBA00048481"/>
    </source>
</evidence>
<feature type="binding site" evidence="14">
    <location>
        <position position="191"/>
    </location>
    <ligand>
        <name>S-adenosyl-L-methionine</name>
        <dbReference type="ChEBI" id="CHEBI:59789"/>
    </ligand>
</feature>
<dbReference type="GO" id="GO:0160107">
    <property type="term" value="F:tRNA (adenine(58)-N1)-methyltransferase activity"/>
    <property type="evidence" value="ECO:0007669"/>
    <property type="project" value="UniProtKB-EC"/>
</dbReference>
<dbReference type="OrthoDB" id="1925287at2759"/>
<feature type="binding site" evidence="14">
    <location>
        <position position="143"/>
    </location>
    <ligand>
        <name>S-adenosyl-L-methionine</name>
        <dbReference type="ChEBI" id="CHEBI:59789"/>
    </ligand>
</feature>
<dbReference type="RefSeq" id="XP_005178086.2">
    <property type="nucleotide sequence ID" value="XM_005178029.4"/>
</dbReference>
<protein>
    <recommendedName>
        <fullName evidence="12 13">tRNA (adenine(58)-N(1))-methyltransferase catalytic subunit TRMT61A</fullName>
        <ecNumber evidence="2 13">2.1.1.220</ecNumber>
    </recommendedName>
</protein>
<keyword evidence="5 13" id="KW-0949">S-adenosyl-L-methionine</keyword>
<dbReference type="VEuPathDB" id="VectorBase:MDOMA2_019869"/>
<evidence type="ECO:0000256" key="7">
    <source>
        <dbReference type="ARBA" id="ARBA00022990"/>
    </source>
</evidence>
<name>A0A1I8MBH5_MUSDO</name>
<dbReference type="EnsemblMetazoa" id="MDOA003194-RA">
    <property type="protein sequence ID" value="MDOA003194-PA"/>
    <property type="gene ID" value="MDOA003194"/>
</dbReference>
<evidence type="ECO:0000256" key="2">
    <source>
        <dbReference type="ARBA" id="ARBA00012796"/>
    </source>
</evidence>
<dbReference type="Gene3D" id="3.10.330.20">
    <property type="match status" value="1"/>
</dbReference>
<comment type="catalytic activity">
    <reaction evidence="13">
        <text>adenosine(58) in tRNA + S-adenosyl-L-methionine = N(1)-methyladenosine(58) in tRNA + S-adenosyl-L-homocysteine + H(+)</text>
        <dbReference type="Rhea" id="RHEA:43152"/>
        <dbReference type="Rhea" id="RHEA-COMP:10365"/>
        <dbReference type="Rhea" id="RHEA-COMP:10366"/>
        <dbReference type="ChEBI" id="CHEBI:15378"/>
        <dbReference type="ChEBI" id="CHEBI:57856"/>
        <dbReference type="ChEBI" id="CHEBI:59789"/>
        <dbReference type="ChEBI" id="CHEBI:74411"/>
        <dbReference type="ChEBI" id="CHEBI:74491"/>
        <dbReference type="EC" id="2.1.1.220"/>
    </reaction>
</comment>
<dbReference type="PROSITE" id="PS51620">
    <property type="entry name" value="SAM_TRM61"/>
    <property type="match status" value="1"/>
</dbReference>
<dbReference type="Pfam" id="PF08704">
    <property type="entry name" value="GCD14"/>
    <property type="match status" value="1"/>
</dbReference>
<evidence type="ECO:0000256" key="8">
    <source>
        <dbReference type="ARBA" id="ARBA00023242"/>
    </source>
</evidence>
<feature type="region of interest" description="Disordered" evidence="15">
    <location>
        <begin position="267"/>
        <end position="290"/>
    </location>
</feature>
<dbReference type="eggNOG" id="KOG2915">
    <property type="taxonomic scope" value="Eukaryota"/>
</dbReference>
<evidence type="ECO:0000313" key="18">
    <source>
        <dbReference type="Proteomes" id="UP001652621"/>
    </source>
</evidence>
<evidence type="ECO:0000256" key="10">
    <source>
        <dbReference type="ARBA" id="ARBA00056495"/>
    </source>
</evidence>
<comment type="subunit">
    <text evidence="11">Heterotetramer; composed of two copies of TRMT6 and two copies of TRMT61A.</text>
</comment>
<dbReference type="EnsemblMetazoa" id="MDOA003194-RB">
    <property type="protein sequence ID" value="MDOA003194-PB"/>
    <property type="gene ID" value="MDOA003194"/>
</dbReference>
<dbReference type="KEGG" id="mde:101898005"/>
<gene>
    <name evidence="17" type="primary">101898005</name>
    <name evidence="19" type="synonym">LOC101897842</name>
</gene>
<feature type="domain" description="tRNA (adenine(58)-N(1))-methyltransferase catalytic subunit TRM61 C-terminal" evidence="16">
    <location>
        <begin position="72"/>
        <end position="302"/>
    </location>
</feature>
<dbReference type="InterPro" id="IPR049470">
    <property type="entry name" value="TRM61_C"/>
</dbReference>
<evidence type="ECO:0000256" key="6">
    <source>
        <dbReference type="ARBA" id="ARBA00022694"/>
    </source>
</evidence>
<dbReference type="PANTHER" id="PTHR12133:SF2">
    <property type="entry name" value="TRNA (ADENINE(58)-N(1))-METHYLTRANSFERASE CATALYTIC SUBUNIT TRMT61A"/>
    <property type="match status" value="1"/>
</dbReference>
<evidence type="ECO:0000256" key="11">
    <source>
        <dbReference type="ARBA" id="ARBA00063534"/>
    </source>
</evidence>
<dbReference type="GO" id="GO:0031515">
    <property type="term" value="C:tRNA (m1A) methyltransferase complex"/>
    <property type="evidence" value="ECO:0007669"/>
    <property type="project" value="UniProtKB-UniRule"/>
</dbReference>
<proteinExistence type="inferred from homology"/>
<evidence type="ECO:0000256" key="4">
    <source>
        <dbReference type="ARBA" id="ARBA00022679"/>
    </source>
</evidence>
<dbReference type="Proteomes" id="UP001652621">
    <property type="component" value="Unplaced"/>
</dbReference>
<comment type="function">
    <text evidence="10">Catalytic subunit of tRNA (adenine-N(1)-)-methyltransferase, which catalyzes the formation of N(1)-methyladenine at position 58 (m1A58) in initiator methionyl-tRNA. Catalytic subunit of mRNA N(1)-methyltransferase complex, which mediates methylation of adenosine residues at the N(1) position of a small subset of mRNAs: N(1) methylation takes place in tRNA T-loop-like structures of mRNAs and is only present at low stoichiometries.</text>
</comment>
<comment type="catalytic activity">
    <reaction evidence="9">
        <text>an adenosine in mRNA + S-adenosyl-L-methionine = an N(1)-methyladenosine in mRNA + S-adenosyl-L-homocysteine + H(+)</text>
        <dbReference type="Rhea" id="RHEA:55392"/>
        <dbReference type="Rhea" id="RHEA-COMP:12414"/>
        <dbReference type="Rhea" id="RHEA-COMP:12415"/>
        <dbReference type="ChEBI" id="CHEBI:15378"/>
        <dbReference type="ChEBI" id="CHEBI:57856"/>
        <dbReference type="ChEBI" id="CHEBI:59789"/>
        <dbReference type="ChEBI" id="CHEBI:74411"/>
        <dbReference type="ChEBI" id="CHEBI:74491"/>
    </reaction>
</comment>
<keyword evidence="4 13" id="KW-0808">Transferase</keyword>
<evidence type="ECO:0000256" key="14">
    <source>
        <dbReference type="PIRSR" id="PIRSR017269-1"/>
    </source>
</evidence>
<feature type="binding site" evidence="14">
    <location>
        <begin position="122"/>
        <end position="125"/>
    </location>
    <ligand>
        <name>S-adenosyl-L-methionine</name>
        <dbReference type="ChEBI" id="CHEBI:59789"/>
    </ligand>
</feature>
<evidence type="ECO:0000313" key="17">
    <source>
        <dbReference type="EnsemblMetazoa" id="MDOA003194-PB"/>
    </source>
</evidence>
<dbReference type="PIRSF" id="PIRSF017269">
    <property type="entry name" value="GCD14"/>
    <property type="match status" value="1"/>
</dbReference>
<dbReference type="Gene3D" id="3.40.50.150">
    <property type="entry name" value="Vaccinia Virus protein VP39"/>
    <property type="match status" value="1"/>
</dbReference>
<reference evidence="17" key="1">
    <citation type="submission" date="2020-05" db="UniProtKB">
        <authorList>
            <consortium name="EnsemblMetazoa"/>
        </authorList>
    </citation>
    <scope>IDENTIFICATION</scope>
    <source>
        <strain evidence="17">Aabys</strain>
    </source>
</reference>
<dbReference type="EC" id="2.1.1.220" evidence="2 13"/>
<keyword evidence="6 13" id="KW-0819">tRNA processing</keyword>
<evidence type="ECO:0000256" key="15">
    <source>
        <dbReference type="SAM" id="MobiDB-lite"/>
    </source>
</evidence>
<sequence>MSFLKPKDVIDEGDTVILYISVNSMHVIEATPTIVNKKGETIEHIFQTSFGALKVRNIIGVKYGSRVELSKGYAYVLLPNPELWTQTLPHRTQIIYTPDISMILHQLEVRPGSIVIESGTGSGSLSHYFLRAVKPHGHLHTFDFHEARANQARDEFKHHGLGDFVTVYHRDVCENGFGEELNGKADAVFLDLPAPQLAVPHAYKALKDSGGRFCSFSPCIEQSQRCCAALQELGFTEIQSYEILQQEDIVKTKTFPVMNLEFLKTEKDTSSSTKQPKETMKILTSSAPPTQPGHTGFLTFATLQPAFLR</sequence>
<comment type="subcellular location">
    <subcellularLocation>
        <location evidence="1 13">Nucleus</location>
    </subcellularLocation>
</comment>
<evidence type="ECO:0000256" key="5">
    <source>
        <dbReference type="ARBA" id="ARBA00022691"/>
    </source>
</evidence>
<feature type="binding site" evidence="14">
    <location>
        <position position="171"/>
    </location>
    <ligand>
        <name>S-adenosyl-L-methionine</name>
        <dbReference type="ChEBI" id="CHEBI:59789"/>
    </ligand>
</feature>
<dbReference type="FunFam" id="3.10.330.20:FF:000002">
    <property type="entry name" value="tRNA (adenine(58)-N(1))-methyltransferase catalytic subunit TRMT61A"/>
    <property type="match status" value="1"/>
</dbReference>
<dbReference type="FunFam" id="3.40.50.150:FF:000097">
    <property type="entry name" value="tRNA (adenine(58)-N(1))-methyltransferase catalytic subunit TRMT61A"/>
    <property type="match status" value="1"/>
</dbReference>
<dbReference type="InterPro" id="IPR029063">
    <property type="entry name" value="SAM-dependent_MTases_sf"/>
</dbReference>
<dbReference type="PANTHER" id="PTHR12133">
    <property type="entry name" value="TRNA (ADENINE(58)-N(1))-METHYLTRANSFERASE"/>
    <property type="match status" value="1"/>
</dbReference>
<dbReference type="SUPFAM" id="SSF53335">
    <property type="entry name" value="S-adenosyl-L-methionine-dependent methyltransferases"/>
    <property type="match status" value="1"/>
</dbReference>
<dbReference type="VEuPathDB" id="VectorBase:MDOA003194"/>